<dbReference type="EMBL" id="RCBY01000002">
    <property type="protein sequence ID" value="RQH57512.1"/>
    <property type="molecule type" value="Genomic_DNA"/>
</dbReference>
<dbReference type="AlphaFoldDB" id="A0A3N6NK88"/>
<protein>
    <submittedName>
        <fullName evidence="1">Uncharacterized protein</fullName>
    </submittedName>
</protein>
<dbReference type="Proteomes" id="UP000269154">
    <property type="component" value="Unassembled WGS sequence"/>
</dbReference>
<accession>A0A3N6NK88</accession>
<gene>
    <name evidence="1" type="ORF">D5R40_00620</name>
</gene>
<comment type="caution">
    <text evidence="1">The sequence shown here is derived from an EMBL/GenBank/DDBJ whole genome shotgun (WGS) entry which is preliminary data.</text>
</comment>
<evidence type="ECO:0000313" key="2">
    <source>
        <dbReference type="Proteomes" id="UP000269154"/>
    </source>
</evidence>
<proteinExistence type="predicted"/>
<name>A0A3N6NK88_9CYAN</name>
<keyword evidence="2" id="KW-1185">Reference proteome</keyword>
<organism evidence="1 2">
    <name type="scientific">Okeania hirsuta</name>
    <dbReference type="NCBI Taxonomy" id="1458930"/>
    <lineage>
        <taxon>Bacteria</taxon>
        <taxon>Bacillati</taxon>
        <taxon>Cyanobacteriota</taxon>
        <taxon>Cyanophyceae</taxon>
        <taxon>Oscillatoriophycideae</taxon>
        <taxon>Oscillatoriales</taxon>
        <taxon>Microcoleaceae</taxon>
        <taxon>Okeania</taxon>
    </lineage>
</organism>
<evidence type="ECO:0000313" key="1">
    <source>
        <dbReference type="EMBL" id="RQH57512.1"/>
    </source>
</evidence>
<reference evidence="1 2" key="1">
    <citation type="journal article" date="2018" name="ACS Chem. Biol.">
        <title>Ketoreductase domain dysfunction expands chemodiversity: malyngamide biosynthesis in the cyanobacterium Okeania hirsuta.</title>
        <authorList>
            <person name="Moss N.A."/>
            <person name="Leao T."/>
            <person name="Rankin M."/>
            <person name="McCullough T.M."/>
            <person name="Qu P."/>
            <person name="Korobeynikov A."/>
            <person name="Smith J.L."/>
            <person name="Gerwick L."/>
            <person name="Gerwick W.H."/>
        </authorList>
    </citation>
    <scope>NUCLEOTIDE SEQUENCE [LARGE SCALE GENOMIC DNA]</scope>
    <source>
        <strain evidence="1 2">PAB10Feb10-1</strain>
    </source>
</reference>
<sequence length="62" mass="7618">MWDELYAWAKKKYEVLRMRFTCSKKIHPAPQQRHRAEQFKGLQYLLDEYFLDLKNIGIVIKM</sequence>